<dbReference type="PRINTS" id="PR00050">
    <property type="entry name" value="COLDSHOCK"/>
</dbReference>
<dbReference type="SUPFAM" id="SSF50249">
    <property type="entry name" value="Nucleic acid-binding proteins"/>
    <property type="match status" value="1"/>
</dbReference>
<dbReference type="Proteomes" id="UP000051256">
    <property type="component" value="Unassembled WGS sequence"/>
</dbReference>
<dbReference type="InterPro" id="IPR012340">
    <property type="entry name" value="NA-bd_OB-fold"/>
</dbReference>
<name>A0A0R2D0T0_9LACO</name>
<dbReference type="Pfam" id="PF00313">
    <property type="entry name" value="CSD"/>
    <property type="match status" value="1"/>
</dbReference>
<dbReference type="PROSITE" id="PS51857">
    <property type="entry name" value="CSD_2"/>
    <property type="match status" value="1"/>
</dbReference>
<dbReference type="RefSeq" id="WP_054670962.1">
    <property type="nucleotide sequence ID" value="NZ_AYZR01000007.1"/>
</dbReference>
<comment type="caution">
    <text evidence="4">The sequence shown here is derived from an EMBL/GenBank/DDBJ whole genome shotgun (WGS) entry which is preliminary data.</text>
</comment>
<dbReference type="PIRSF" id="PIRSF002599">
    <property type="entry name" value="Cold_shock_A"/>
    <property type="match status" value="1"/>
</dbReference>
<dbReference type="SMART" id="SM00357">
    <property type="entry name" value="CSP"/>
    <property type="match status" value="1"/>
</dbReference>
<dbReference type="PATRIC" id="fig|1423802.4.peg.56"/>
<gene>
    <name evidence="4" type="ORF">FC56_GL000055</name>
</gene>
<dbReference type="EMBL" id="AYZR01000007">
    <property type="protein sequence ID" value="KRM94075.1"/>
    <property type="molecule type" value="Genomic_DNA"/>
</dbReference>
<keyword evidence="5" id="KW-1185">Reference proteome</keyword>
<keyword evidence="2" id="KW-0963">Cytoplasm</keyword>
<dbReference type="InterPro" id="IPR050181">
    <property type="entry name" value="Cold_shock_domain"/>
</dbReference>
<comment type="subcellular location">
    <subcellularLocation>
        <location evidence="1">Cytoplasm</location>
    </subcellularLocation>
</comment>
<dbReference type="InterPro" id="IPR002059">
    <property type="entry name" value="CSP_DNA-bd"/>
</dbReference>
<evidence type="ECO:0000259" key="3">
    <source>
        <dbReference type="PROSITE" id="PS51857"/>
    </source>
</evidence>
<dbReference type="GO" id="GO:0003676">
    <property type="term" value="F:nucleic acid binding"/>
    <property type="evidence" value="ECO:0007669"/>
    <property type="project" value="InterPro"/>
</dbReference>
<dbReference type="AlphaFoldDB" id="A0A0R2D0T0"/>
<evidence type="ECO:0000256" key="2">
    <source>
        <dbReference type="ARBA" id="ARBA00022490"/>
    </source>
</evidence>
<evidence type="ECO:0000313" key="5">
    <source>
        <dbReference type="Proteomes" id="UP000051256"/>
    </source>
</evidence>
<evidence type="ECO:0000313" key="4">
    <source>
        <dbReference type="EMBL" id="KRM94075.1"/>
    </source>
</evidence>
<proteinExistence type="predicted"/>
<protein>
    <recommendedName>
        <fullName evidence="3">CSD domain-containing protein</fullName>
    </recommendedName>
</protein>
<sequence>MLTGTVKSYSNQNAFGFIEQDNGNKDLFFFKTGLLDHHIVEPGQRVEYVIVEGQKGPQAAKISYID</sequence>
<feature type="domain" description="CSD" evidence="3">
    <location>
        <begin position="1"/>
        <end position="64"/>
    </location>
</feature>
<dbReference type="InterPro" id="IPR012156">
    <property type="entry name" value="Cold_shock_CspA"/>
</dbReference>
<accession>A0A0R2D0T0</accession>
<dbReference type="InterPro" id="IPR011129">
    <property type="entry name" value="CSD"/>
</dbReference>
<reference evidence="4 5" key="1">
    <citation type="journal article" date="2015" name="Genome Announc.">
        <title>Expanding the biotechnology potential of lactobacilli through comparative genomics of 213 strains and associated genera.</title>
        <authorList>
            <person name="Sun Z."/>
            <person name="Harris H.M."/>
            <person name="McCann A."/>
            <person name="Guo C."/>
            <person name="Argimon S."/>
            <person name="Zhang W."/>
            <person name="Yang X."/>
            <person name="Jeffery I.B."/>
            <person name="Cooney J.C."/>
            <person name="Kagawa T.F."/>
            <person name="Liu W."/>
            <person name="Song Y."/>
            <person name="Salvetti E."/>
            <person name="Wrobel A."/>
            <person name="Rasinkangas P."/>
            <person name="Parkhill J."/>
            <person name="Rea M.C."/>
            <person name="O'Sullivan O."/>
            <person name="Ritari J."/>
            <person name="Douillard F.P."/>
            <person name="Paul Ross R."/>
            <person name="Yang R."/>
            <person name="Briner A.E."/>
            <person name="Felis G.E."/>
            <person name="de Vos W.M."/>
            <person name="Barrangou R."/>
            <person name="Klaenhammer T.R."/>
            <person name="Caufield P.W."/>
            <person name="Cui Y."/>
            <person name="Zhang H."/>
            <person name="O'Toole P.W."/>
        </authorList>
    </citation>
    <scope>NUCLEOTIDE SEQUENCE [LARGE SCALE GENOMIC DNA]</scope>
    <source>
        <strain evidence="4 5">DSM 24302</strain>
    </source>
</reference>
<evidence type="ECO:0000256" key="1">
    <source>
        <dbReference type="ARBA" id="ARBA00004496"/>
    </source>
</evidence>
<dbReference type="Gene3D" id="2.40.50.140">
    <property type="entry name" value="Nucleic acid-binding proteins"/>
    <property type="match status" value="1"/>
</dbReference>
<dbReference type="GO" id="GO:0005737">
    <property type="term" value="C:cytoplasm"/>
    <property type="evidence" value="ECO:0007669"/>
    <property type="project" value="UniProtKB-SubCell"/>
</dbReference>
<dbReference type="STRING" id="1423802.FC56_GL000055"/>
<organism evidence="4 5">
    <name type="scientific">Lentilactobacillus senioris DSM 24302 = JCM 17472</name>
    <dbReference type="NCBI Taxonomy" id="1423802"/>
    <lineage>
        <taxon>Bacteria</taxon>
        <taxon>Bacillati</taxon>
        <taxon>Bacillota</taxon>
        <taxon>Bacilli</taxon>
        <taxon>Lactobacillales</taxon>
        <taxon>Lactobacillaceae</taxon>
        <taxon>Lentilactobacillus</taxon>
    </lineage>
</organism>
<dbReference type="PANTHER" id="PTHR11544">
    <property type="entry name" value="COLD SHOCK DOMAIN CONTAINING PROTEINS"/>
    <property type="match status" value="1"/>
</dbReference>